<protein>
    <submittedName>
        <fullName evidence="3">Uncharacterized protein LOC128313380</fullName>
    </submittedName>
</protein>
<accession>A0ABM3P7R1</accession>
<evidence type="ECO:0000313" key="3">
    <source>
        <dbReference type="RefSeq" id="XP_053067718.1"/>
    </source>
</evidence>
<organism evidence="2 3">
    <name type="scientific">Acinonyx jubatus</name>
    <name type="common">Cheetah</name>
    <dbReference type="NCBI Taxonomy" id="32536"/>
    <lineage>
        <taxon>Eukaryota</taxon>
        <taxon>Metazoa</taxon>
        <taxon>Chordata</taxon>
        <taxon>Craniata</taxon>
        <taxon>Vertebrata</taxon>
        <taxon>Euteleostomi</taxon>
        <taxon>Mammalia</taxon>
        <taxon>Eutheria</taxon>
        <taxon>Laurasiatheria</taxon>
        <taxon>Carnivora</taxon>
        <taxon>Feliformia</taxon>
        <taxon>Felidae</taxon>
        <taxon>Felinae</taxon>
        <taxon>Acinonyx</taxon>
    </lineage>
</organism>
<proteinExistence type="predicted"/>
<keyword evidence="2" id="KW-1185">Reference proteome</keyword>
<dbReference type="RefSeq" id="XP_053067718.1">
    <property type="nucleotide sequence ID" value="XM_053211743.1"/>
</dbReference>
<name>A0ABM3P7R1_ACIJB</name>
<reference evidence="3" key="1">
    <citation type="submission" date="2025-08" db="UniProtKB">
        <authorList>
            <consortium name="RefSeq"/>
        </authorList>
    </citation>
    <scope>IDENTIFICATION</scope>
    <source>
        <tissue evidence="3">Blood</tissue>
    </source>
</reference>
<feature type="compositionally biased region" description="Basic and acidic residues" evidence="1">
    <location>
        <begin position="206"/>
        <end position="215"/>
    </location>
</feature>
<dbReference type="Proteomes" id="UP001652583">
    <property type="component" value="Chromosome E1"/>
</dbReference>
<evidence type="ECO:0000313" key="2">
    <source>
        <dbReference type="Proteomes" id="UP001652583"/>
    </source>
</evidence>
<feature type="compositionally biased region" description="Basic and acidic residues" evidence="1">
    <location>
        <begin position="136"/>
        <end position="146"/>
    </location>
</feature>
<dbReference type="GeneID" id="128313380"/>
<sequence>MKCWASCWAPDNRTFCDTGKVLYLPCPAREPPASCEPLPWGLDLPPPGSAGPAIEASVFRALTCGEVWADEQPPKPRAQPPSPNPRGLHFEQFPQGDPEAVVRGPRSENTALVLPPGSGRAGGDPCLSSSRPRWYRLVDRGPDTRAGRPMAAGHTVQAEVEERAPDSPLHPTARTECRDRRRPRGSRADTPLPLNVQEVTLPGPGDPDRGPEALL</sequence>
<evidence type="ECO:0000256" key="1">
    <source>
        <dbReference type="SAM" id="MobiDB-lite"/>
    </source>
</evidence>
<gene>
    <name evidence="3" type="primary">LOC128313380</name>
</gene>
<feature type="compositionally biased region" description="Pro residues" evidence="1">
    <location>
        <begin position="75"/>
        <end position="84"/>
    </location>
</feature>
<feature type="region of interest" description="Disordered" evidence="1">
    <location>
        <begin position="70"/>
        <end position="215"/>
    </location>
</feature>